<dbReference type="SUPFAM" id="SSF81301">
    <property type="entry name" value="Nucleotidyltransferase"/>
    <property type="match status" value="1"/>
</dbReference>
<comment type="caution">
    <text evidence="2">The sequence shown here is derived from an EMBL/GenBank/DDBJ whole genome shotgun (WGS) entry which is preliminary data.</text>
</comment>
<accession>A0ABX0SB61</accession>
<organism evidence="2 3">
    <name type="scientific">Brooklawnia cerclae</name>
    <dbReference type="NCBI Taxonomy" id="349934"/>
    <lineage>
        <taxon>Bacteria</taxon>
        <taxon>Bacillati</taxon>
        <taxon>Actinomycetota</taxon>
        <taxon>Actinomycetes</taxon>
        <taxon>Propionibacteriales</taxon>
        <taxon>Propionibacteriaceae</taxon>
        <taxon>Brooklawnia</taxon>
    </lineage>
</organism>
<dbReference type="Pfam" id="PF18765">
    <property type="entry name" value="Polbeta"/>
    <property type="match status" value="1"/>
</dbReference>
<dbReference type="Gene3D" id="3.30.460.10">
    <property type="entry name" value="Beta Polymerase, domain 2"/>
    <property type="match status" value="1"/>
</dbReference>
<gene>
    <name evidence="2" type="ORF">FB473_000285</name>
</gene>
<sequence length="108" mass="11440">MITVAEQLDALDGSAASGALARLCRRHRVDVLVLFGSAVDSQTPGDIDLAVAFEHGAVSDLLGFVDALATLVPGNHVDVMDLDRAGPVAQHRALTRCRVLYMRTPAAF</sequence>
<dbReference type="InterPro" id="IPR041633">
    <property type="entry name" value="Polbeta"/>
</dbReference>
<keyword evidence="3" id="KW-1185">Reference proteome</keyword>
<dbReference type="InterPro" id="IPR043519">
    <property type="entry name" value="NT_sf"/>
</dbReference>
<dbReference type="CDD" id="cd05403">
    <property type="entry name" value="NT_KNTase_like"/>
    <property type="match status" value="1"/>
</dbReference>
<reference evidence="2 3" key="1">
    <citation type="submission" date="2020-02" db="EMBL/GenBank/DDBJ databases">
        <title>Sequencing the genomes of 1000 actinobacteria strains.</title>
        <authorList>
            <person name="Klenk H.-P."/>
        </authorList>
    </citation>
    <scope>NUCLEOTIDE SEQUENCE [LARGE SCALE GENOMIC DNA]</scope>
    <source>
        <strain evidence="2 3">DSM 19609</strain>
    </source>
</reference>
<evidence type="ECO:0000313" key="2">
    <source>
        <dbReference type="EMBL" id="NIH55640.1"/>
    </source>
</evidence>
<dbReference type="RefSeq" id="WP_167164147.1">
    <property type="nucleotide sequence ID" value="NZ_BAAAOO010000012.1"/>
</dbReference>
<dbReference type="EMBL" id="JAAMOZ010000001">
    <property type="protein sequence ID" value="NIH55640.1"/>
    <property type="molecule type" value="Genomic_DNA"/>
</dbReference>
<dbReference type="InterPro" id="IPR052930">
    <property type="entry name" value="TA_antitoxin_MntA"/>
</dbReference>
<dbReference type="PANTHER" id="PTHR43852">
    <property type="entry name" value="NUCLEOTIDYLTRANSFERASE"/>
    <property type="match status" value="1"/>
</dbReference>
<dbReference type="Proteomes" id="UP000749311">
    <property type="component" value="Unassembled WGS sequence"/>
</dbReference>
<evidence type="ECO:0000259" key="1">
    <source>
        <dbReference type="Pfam" id="PF18765"/>
    </source>
</evidence>
<feature type="domain" description="Polymerase beta nucleotidyltransferase" evidence="1">
    <location>
        <begin position="23"/>
        <end position="103"/>
    </location>
</feature>
<evidence type="ECO:0000313" key="3">
    <source>
        <dbReference type="Proteomes" id="UP000749311"/>
    </source>
</evidence>
<protein>
    <submittedName>
        <fullName evidence="2">Nucleotidyltransferase</fullName>
    </submittedName>
</protein>
<dbReference type="PANTHER" id="PTHR43852:SF3">
    <property type="entry name" value="NUCLEOTIDYLTRANSFERASE"/>
    <property type="match status" value="1"/>
</dbReference>
<proteinExistence type="predicted"/>
<name>A0ABX0SB61_9ACTN</name>